<gene>
    <name evidence="2" type="ORF">P5673_025253</name>
</gene>
<dbReference type="EMBL" id="JARQWQ010000077">
    <property type="protein sequence ID" value="KAK2553490.1"/>
    <property type="molecule type" value="Genomic_DNA"/>
</dbReference>
<dbReference type="GO" id="GO:0000213">
    <property type="term" value="F:tRNA-intron lyase activity"/>
    <property type="evidence" value="ECO:0007669"/>
    <property type="project" value="InterPro"/>
</dbReference>
<evidence type="ECO:0000313" key="2">
    <source>
        <dbReference type="EMBL" id="KAK2553490.1"/>
    </source>
</evidence>
<dbReference type="GO" id="GO:0005737">
    <property type="term" value="C:cytoplasm"/>
    <property type="evidence" value="ECO:0007669"/>
    <property type="project" value="TreeGrafter"/>
</dbReference>
<feature type="compositionally biased region" description="Acidic residues" evidence="1">
    <location>
        <begin position="235"/>
        <end position="251"/>
    </location>
</feature>
<feature type="compositionally biased region" description="Polar residues" evidence="1">
    <location>
        <begin position="217"/>
        <end position="231"/>
    </location>
</feature>
<dbReference type="GO" id="GO:0000214">
    <property type="term" value="C:tRNA-intron endonuclease complex"/>
    <property type="evidence" value="ECO:0007669"/>
    <property type="project" value="TreeGrafter"/>
</dbReference>
<evidence type="ECO:0000256" key="1">
    <source>
        <dbReference type="SAM" id="MobiDB-lite"/>
    </source>
</evidence>
<dbReference type="InterPro" id="IPR006676">
    <property type="entry name" value="tRNA_splic"/>
</dbReference>
<proteinExistence type="predicted"/>
<accession>A0AAD9UXR5</accession>
<feature type="compositionally biased region" description="Basic and acidic residues" evidence="1">
    <location>
        <begin position="205"/>
        <end position="214"/>
    </location>
</feature>
<reference evidence="2" key="2">
    <citation type="journal article" date="2023" name="Science">
        <title>Genomic signatures of disease resistance in endangered staghorn corals.</title>
        <authorList>
            <person name="Vollmer S.V."/>
            <person name="Selwyn J.D."/>
            <person name="Despard B.A."/>
            <person name="Roesel C.L."/>
        </authorList>
    </citation>
    <scope>NUCLEOTIDE SEQUENCE</scope>
    <source>
        <strain evidence="2">K2</strain>
    </source>
</reference>
<comment type="caution">
    <text evidence="2">The sequence shown here is derived from an EMBL/GenBank/DDBJ whole genome shotgun (WGS) entry which is preliminary data.</text>
</comment>
<sequence>MGSTYGSCRLKRYVETKMADTAIRNPRRKKGARLNSKDSPFPIPIQSITHKDSCCERWYYYTGYLRDDCVVVEDLGDLTFLYKMGFFGKGFLSRSKPEYEVISDISQKAFSKSEKLRRLPPREREIRQSKFRLIRKERYKNHKQWYEQVTGHCLAKDAHVLSKDEEGDNSIDHTNWDEQMNIATESVNDSAVEEPSPFQKRRRVDKNVCDDEAWKSQPKTSEEVSTTSADIQMSLDDDDDDDDDDDSETDTDDRKAEMNNTVADDDETEANISNRELEEVMQDVVKKRRDIIEQNEHEQTTQQKTFNVVKKDDPYKVYEQLQLTLEELFHLLHIPQAFFLSYGLGCLSVLNRDKFFTKKACLSITLDMTIDELSSPKCITRFKIQEIVLRRWIPERAREPDKNT</sequence>
<keyword evidence="3" id="KW-1185">Reference proteome</keyword>
<dbReference type="AlphaFoldDB" id="A0AAD9UXR5"/>
<evidence type="ECO:0000313" key="3">
    <source>
        <dbReference type="Proteomes" id="UP001249851"/>
    </source>
</evidence>
<protein>
    <submittedName>
        <fullName evidence="2">Uncharacterized protein</fullName>
    </submittedName>
</protein>
<dbReference type="GO" id="GO:0000379">
    <property type="term" value="P:tRNA-type intron splice site recognition and cleavage"/>
    <property type="evidence" value="ECO:0007669"/>
    <property type="project" value="TreeGrafter"/>
</dbReference>
<organism evidence="2 3">
    <name type="scientific">Acropora cervicornis</name>
    <name type="common">Staghorn coral</name>
    <dbReference type="NCBI Taxonomy" id="6130"/>
    <lineage>
        <taxon>Eukaryota</taxon>
        <taxon>Metazoa</taxon>
        <taxon>Cnidaria</taxon>
        <taxon>Anthozoa</taxon>
        <taxon>Hexacorallia</taxon>
        <taxon>Scleractinia</taxon>
        <taxon>Astrocoeniina</taxon>
        <taxon>Acroporidae</taxon>
        <taxon>Acropora</taxon>
    </lineage>
</organism>
<feature type="region of interest" description="Disordered" evidence="1">
    <location>
        <begin position="185"/>
        <end position="270"/>
    </location>
</feature>
<dbReference type="Proteomes" id="UP001249851">
    <property type="component" value="Unassembled WGS sequence"/>
</dbReference>
<dbReference type="PANTHER" id="PTHR21227">
    <property type="entry name" value="TRNA-SPLICING ENDONUCLEASE SUBUNIT SEN2"/>
    <property type="match status" value="1"/>
</dbReference>
<name>A0AAD9UXR5_ACRCE</name>
<dbReference type="PANTHER" id="PTHR21227:SF0">
    <property type="entry name" value="TRNA-SPLICING ENDONUCLEASE SUBUNIT SEN2"/>
    <property type="match status" value="1"/>
</dbReference>
<reference evidence="2" key="1">
    <citation type="journal article" date="2023" name="G3 (Bethesda)">
        <title>Whole genome assembly and annotation of the endangered Caribbean coral Acropora cervicornis.</title>
        <authorList>
            <person name="Selwyn J.D."/>
            <person name="Vollmer S.V."/>
        </authorList>
    </citation>
    <scope>NUCLEOTIDE SEQUENCE</scope>
    <source>
        <strain evidence="2">K2</strain>
    </source>
</reference>